<reference evidence="1" key="1">
    <citation type="submission" date="2020-03" db="EMBL/GenBank/DDBJ databases">
        <authorList>
            <person name="Weist P."/>
        </authorList>
    </citation>
    <scope>NUCLEOTIDE SEQUENCE</scope>
</reference>
<dbReference type="AlphaFoldDB" id="A0A9N7UBJ2"/>
<dbReference type="Proteomes" id="UP001153269">
    <property type="component" value="Unassembled WGS sequence"/>
</dbReference>
<name>A0A9N7UBJ2_PLEPL</name>
<accession>A0A9N7UBJ2</accession>
<organism evidence="1 2">
    <name type="scientific">Pleuronectes platessa</name>
    <name type="common">European plaice</name>
    <dbReference type="NCBI Taxonomy" id="8262"/>
    <lineage>
        <taxon>Eukaryota</taxon>
        <taxon>Metazoa</taxon>
        <taxon>Chordata</taxon>
        <taxon>Craniata</taxon>
        <taxon>Vertebrata</taxon>
        <taxon>Euteleostomi</taxon>
        <taxon>Actinopterygii</taxon>
        <taxon>Neopterygii</taxon>
        <taxon>Teleostei</taxon>
        <taxon>Neoteleostei</taxon>
        <taxon>Acanthomorphata</taxon>
        <taxon>Carangaria</taxon>
        <taxon>Pleuronectiformes</taxon>
        <taxon>Pleuronectoidei</taxon>
        <taxon>Pleuronectidae</taxon>
        <taxon>Pleuronectes</taxon>
    </lineage>
</organism>
<dbReference type="EMBL" id="CADEAL010001047">
    <property type="protein sequence ID" value="CAB1428375.1"/>
    <property type="molecule type" value="Genomic_DNA"/>
</dbReference>
<protein>
    <submittedName>
        <fullName evidence="1">Uncharacterized protein</fullName>
    </submittedName>
</protein>
<proteinExistence type="predicted"/>
<evidence type="ECO:0000313" key="1">
    <source>
        <dbReference type="EMBL" id="CAB1428375.1"/>
    </source>
</evidence>
<comment type="caution">
    <text evidence="1">The sequence shown here is derived from an EMBL/GenBank/DDBJ whole genome shotgun (WGS) entry which is preliminary data.</text>
</comment>
<sequence length="103" mass="11345">MGCESETFAARLQSKSSSTQHFSGKSVDVDTSDMEAVTLSEDGLAPGMNRIFHPEAVGYSTFLITLTRRGRAKGHLEVNVVLLRLNVRVLFFHLLSPFPLFGC</sequence>
<evidence type="ECO:0000313" key="2">
    <source>
        <dbReference type="Proteomes" id="UP001153269"/>
    </source>
</evidence>
<keyword evidence="2" id="KW-1185">Reference proteome</keyword>
<gene>
    <name evidence="1" type="ORF">PLEPLA_LOCUS16341</name>
</gene>